<evidence type="ECO:0000313" key="2">
    <source>
        <dbReference type="Proteomes" id="UP000642553"/>
    </source>
</evidence>
<gene>
    <name evidence="1" type="ORF">DMI76_09110</name>
</gene>
<sequence length="64" mass="7006">MLAHEGRQLFLVGSFTHLLLSVKPEHYLFHAKTLDSSALPIANGEMGHSFLDLCIKGAQADTKV</sequence>
<organism evidence="1 2">
    <name type="scientific">Akkermansia massiliensis</name>
    <dbReference type="NCBI Taxonomy" id="2927224"/>
    <lineage>
        <taxon>Bacteria</taxon>
        <taxon>Pseudomonadati</taxon>
        <taxon>Verrucomicrobiota</taxon>
        <taxon>Verrucomicrobiia</taxon>
        <taxon>Verrucomicrobiales</taxon>
        <taxon>Akkermansiaceae</taxon>
        <taxon>Akkermansia</taxon>
    </lineage>
</organism>
<dbReference type="AlphaFoldDB" id="A0AAE6W2A2"/>
<name>A0AAE6W2A2_9BACT</name>
<evidence type="ECO:0000313" key="1">
    <source>
        <dbReference type="EMBL" id="QHV63509.1"/>
    </source>
</evidence>
<accession>A0AAE6W2A2</accession>
<protein>
    <submittedName>
        <fullName evidence="1">Uncharacterized protein</fullName>
    </submittedName>
</protein>
<proteinExistence type="predicted"/>
<dbReference type="Proteomes" id="UP000642553">
    <property type="component" value="Chromosome"/>
</dbReference>
<reference evidence="1" key="1">
    <citation type="submission" date="2018-05" db="EMBL/GenBank/DDBJ databases">
        <title>Complete genome sequnece of Akkermansia muciniphila EB-AMDK-40.</title>
        <authorList>
            <person name="Nam Y.-D."/>
            <person name="Chung W.-H."/>
            <person name="Park Y.S."/>
            <person name="Kang J."/>
        </authorList>
    </citation>
    <scope>NUCLEOTIDE SEQUENCE</scope>
    <source>
        <strain evidence="1">EB-AMDK-40</strain>
    </source>
</reference>
<dbReference type="EMBL" id="CP029701">
    <property type="protein sequence ID" value="QHV63509.1"/>
    <property type="molecule type" value="Genomic_DNA"/>
</dbReference>